<evidence type="ECO:0000259" key="1">
    <source>
        <dbReference type="Pfam" id="PF00534"/>
    </source>
</evidence>
<sequence>MIIAICLYKYFPYGGLQRDFMRIASTIANRGHHVRVYTRSWQGERSPDFEYVDVPVSAYSNHKRDKQYSAWVLAHLSQHPVDCVLGFNKMPGLDYYYAADICYVAKVAKEKGFFYRLTGRYKHYSKFEDAVFHRGGKTKLLMLTGNQISDFKRFYNTEPERFQHLPPGVYPDRKYSNQEHNSRNIYREKNGITDDCFLALQVGSDFSRKGVDRSIVALAALPEEIRKRTRLFVVGQDEPRTFAALAEKLGVKDNVHFFAGRDDVASLMTAADILIHPAKQEAAGIVLVEAIAAGLPVLVTECCGYAHYIASAQCGVVCGEPFQQDVLNQAMYEALSDASLREEWRRNARHYTDTQDLFSLPEHVADIITGKIDG</sequence>
<dbReference type="InterPro" id="IPR001296">
    <property type="entry name" value="Glyco_trans_1"/>
</dbReference>
<dbReference type="PANTHER" id="PTHR12526:SF641">
    <property type="entry name" value="LIPOPOLYSACCHARIDE CORE BIOSYNTHESIS PROTEIN RFAG"/>
    <property type="match status" value="1"/>
</dbReference>
<proteinExistence type="predicted"/>
<dbReference type="PANTHER" id="PTHR12526">
    <property type="entry name" value="GLYCOSYLTRANSFERASE"/>
    <property type="match status" value="1"/>
</dbReference>
<dbReference type="Proteomes" id="UP000217979">
    <property type="component" value="Chromosome"/>
</dbReference>
<dbReference type="EMBL" id="CP023525">
    <property type="protein sequence ID" value="ATF94881.1"/>
    <property type="molecule type" value="Genomic_DNA"/>
</dbReference>
<name>A0A291E4B6_9ENTR</name>
<evidence type="ECO:0000313" key="3">
    <source>
        <dbReference type="Proteomes" id="UP000217979"/>
    </source>
</evidence>
<dbReference type="CDD" id="cd03801">
    <property type="entry name" value="GT4_PimA-like"/>
    <property type="match status" value="1"/>
</dbReference>
<accession>A0A291E4B6</accession>
<protein>
    <submittedName>
        <fullName evidence="2">Glucosyltransferase I RfaG</fullName>
    </submittedName>
</protein>
<gene>
    <name evidence="2" type="ORF">CO704_23780</name>
</gene>
<dbReference type="RefSeq" id="WP_061276287.1">
    <property type="nucleotide sequence ID" value="NZ_CP023525.1"/>
</dbReference>
<reference evidence="2 3" key="1">
    <citation type="submission" date="2017-09" db="EMBL/GenBank/DDBJ databases">
        <title>FDA dAtabase for Regulatory Grade micrObial Sequences (FDA-ARGOS): Supporting development and validation of Infectious Disease Dx tests.</title>
        <authorList>
            <person name="Minogue T."/>
            <person name="Wolcott M."/>
            <person name="Wasieloski L."/>
            <person name="Aguilar W."/>
            <person name="Moore D."/>
            <person name="Tallon L."/>
            <person name="Sadzewicz L."/>
            <person name="Ott S."/>
            <person name="Zhao X."/>
            <person name="Nagaraj S."/>
            <person name="Vavikolanu K."/>
            <person name="Aluvathingal J."/>
            <person name="Nadendla S."/>
            <person name="Sichtig H."/>
        </authorList>
    </citation>
    <scope>NUCLEOTIDE SEQUENCE [LARGE SCALE GENOMIC DNA]</scope>
    <source>
        <strain evidence="2 3">FDAARGOS_392</strain>
    </source>
</reference>
<dbReference type="GO" id="GO:0016757">
    <property type="term" value="F:glycosyltransferase activity"/>
    <property type="evidence" value="ECO:0007669"/>
    <property type="project" value="InterPro"/>
</dbReference>
<dbReference type="SUPFAM" id="SSF53756">
    <property type="entry name" value="UDP-Glycosyltransferase/glycogen phosphorylase"/>
    <property type="match status" value="1"/>
</dbReference>
<keyword evidence="2" id="KW-0808">Transferase</keyword>
<organism evidence="2 3">
    <name type="scientific">Cedecea neteri</name>
    <dbReference type="NCBI Taxonomy" id="158822"/>
    <lineage>
        <taxon>Bacteria</taxon>
        <taxon>Pseudomonadati</taxon>
        <taxon>Pseudomonadota</taxon>
        <taxon>Gammaproteobacteria</taxon>
        <taxon>Enterobacterales</taxon>
        <taxon>Enterobacteriaceae</taxon>
        <taxon>Cedecea</taxon>
    </lineage>
</organism>
<dbReference type="GO" id="GO:1901135">
    <property type="term" value="P:carbohydrate derivative metabolic process"/>
    <property type="evidence" value="ECO:0007669"/>
    <property type="project" value="UniProtKB-ARBA"/>
</dbReference>
<feature type="domain" description="Glycosyl transferase family 1" evidence="1">
    <location>
        <begin position="183"/>
        <end position="350"/>
    </location>
</feature>
<dbReference type="Gene3D" id="3.40.50.2000">
    <property type="entry name" value="Glycogen Phosphorylase B"/>
    <property type="match status" value="2"/>
</dbReference>
<evidence type="ECO:0000313" key="2">
    <source>
        <dbReference type="EMBL" id="ATF94881.1"/>
    </source>
</evidence>
<dbReference type="Pfam" id="PF00534">
    <property type="entry name" value="Glycos_transf_1"/>
    <property type="match status" value="1"/>
</dbReference>
<dbReference type="AlphaFoldDB" id="A0A291E4B6"/>